<dbReference type="Proteomes" id="UP000003174">
    <property type="component" value="Unassembled WGS sequence"/>
</dbReference>
<reference evidence="1 2" key="2">
    <citation type="submission" date="2009-02" db="EMBL/GenBank/DDBJ databases">
        <title>Draft genome sequence of Eubacterium hallii (DSM 3353).</title>
        <authorList>
            <person name="Sudarsanam P."/>
            <person name="Ley R."/>
            <person name="Guruge J."/>
            <person name="Turnbaugh P.J."/>
            <person name="Mahowald M."/>
            <person name="Liep D."/>
            <person name="Gordon J."/>
        </authorList>
    </citation>
    <scope>NUCLEOTIDE SEQUENCE [LARGE SCALE GENOMIC DNA]</scope>
    <source>
        <strain evidence="1 2">DSM 3353</strain>
    </source>
</reference>
<protein>
    <submittedName>
        <fullName evidence="1">Uncharacterized protein</fullName>
    </submittedName>
</protein>
<dbReference type="RefSeq" id="WP_005348430.1">
    <property type="nucleotide sequence ID" value="NZ_ACEP01000093.1"/>
</dbReference>
<dbReference type="GeneID" id="75047235"/>
<comment type="caution">
    <text evidence="1">The sequence shown here is derived from an EMBL/GenBank/DDBJ whole genome shotgun (WGS) entry which is preliminary data.</text>
</comment>
<sequence length="94" mass="10675">MAGEGKFRIYFLRNLRTSLLTNVTNHLVQDILHLQLSSLNLPMDLLNCQQTTGSKQKPLPKSSNPLKGLNNLFISYEKQNTKEAYNSNGNLERV</sequence>
<evidence type="ECO:0000313" key="2">
    <source>
        <dbReference type="Proteomes" id="UP000003174"/>
    </source>
</evidence>
<proteinExistence type="predicted"/>
<reference evidence="1 2" key="1">
    <citation type="submission" date="2009-01" db="EMBL/GenBank/DDBJ databases">
        <authorList>
            <person name="Fulton L."/>
            <person name="Clifton S."/>
            <person name="Fulton B."/>
            <person name="Xu J."/>
            <person name="Minx P."/>
            <person name="Pepin K.H."/>
            <person name="Johnson M."/>
            <person name="Bhonagiri V."/>
            <person name="Nash W.E."/>
            <person name="Mardis E.R."/>
            <person name="Wilson R.K."/>
        </authorList>
    </citation>
    <scope>NUCLEOTIDE SEQUENCE [LARGE SCALE GENOMIC DNA]</scope>
    <source>
        <strain evidence="1 2">DSM 3353</strain>
    </source>
</reference>
<accession>C0EXC5</accession>
<evidence type="ECO:0000313" key="1">
    <source>
        <dbReference type="EMBL" id="EEG36066.1"/>
    </source>
</evidence>
<dbReference type="EMBL" id="ACEP01000093">
    <property type="protein sequence ID" value="EEG36066.1"/>
    <property type="molecule type" value="Genomic_DNA"/>
</dbReference>
<name>C0EXC5_9FIRM</name>
<organism evidence="1 2">
    <name type="scientific">Anaerobutyricum hallii DSM 3353</name>
    <dbReference type="NCBI Taxonomy" id="411469"/>
    <lineage>
        <taxon>Bacteria</taxon>
        <taxon>Bacillati</taxon>
        <taxon>Bacillota</taxon>
        <taxon>Clostridia</taxon>
        <taxon>Lachnospirales</taxon>
        <taxon>Lachnospiraceae</taxon>
        <taxon>Anaerobutyricum</taxon>
    </lineage>
</organism>
<dbReference type="AlphaFoldDB" id="C0EXC5"/>
<gene>
    <name evidence="1" type="ORF">EUBHAL_02066</name>
</gene>